<dbReference type="Proteomes" id="UP001238334">
    <property type="component" value="Chromosome"/>
</dbReference>
<name>A0A9Y2P5I5_9RHOB</name>
<organism evidence="1 2">
    <name type="scientific">Parasedimentitalea psychrophila</name>
    <dbReference type="NCBI Taxonomy" id="2997337"/>
    <lineage>
        <taxon>Bacteria</taxon>
        <taxon>Pseudomonadati</taxon>
        <taxon>Pseudomonadota</taxon>
        <taxon>Alphaproteobacteria</taxon>
        <taxon>Rhodobacterales</taxon>
        <taxon>Paracoccaceae</taxon>
        <taxon>Parasedimentitalea</taxon>
    </lineage>
</organism>
<evidence type="ECO:0000313" key="1">
    <source>
        <dbReference type="EMBL" id="WIY23625.1"/>
    </source>
</evidence>
<dbReference type="EMBL" id="CP127247">
    <property type="protein sequence ID" value="WIY23625.1"/>
    <property type="molecule type" value="Genomic_DNA"/>
</dbReference>
<sequence>MSEQPKIQQQIFIKVSDVPKFYSIGRDKIYRWNKEVPQRIVIHKIDRSALVKVADLNKIFEDAAT</sequence>
<evidence type="ECO:0000313" key="2">
    <source>
        <dbReference type="Proteomes" id="UP001238334"/>
    </source>
</evidence>
<gene>
    <name evidence="1" type="ORF">QPJ95_13270</name>
</gene>
<dbReference type="AlphaFoldDB" id="A0A9Y2P5I5"/>
<proteinExistence type="predicted"/>
<protein>
    <submittedName>
        <fullName evidence="1">Uncharacterized protein</fullName>
    </submittedName>
</protein>
<dbReference type="KEGG" id="ppso:QPJ95_13270"/>
<keyword evidence="2" id="KW-1185">Reference proteome</keyword>
<dbReference type="RefSeq" id="WP_270919985.1">
    <property type="nucleotide sequence ID" value="NZ_CP127247.1"/>
</dbReference>
<reference evidence="1 2" key="1">
    <citation type="submission" date="2023-06" db="EMBL/GenBank/DDBJ databases">
        <title>Parasedimentitalea psychrophila sp. nov., a psychrophilic bacterium isolated from deep-sea sediment.</title>
        <authorList>
            <person name="Li A."/>
        </authorList>
    </citation>
    <scope>NUCLEOTIDE SEQUENCE [LARGE SCALE GENOMIC DNA]</scope>
    <source>
        <strain evidence="1 2">QS115</strain>
    </source>
</reference>
<accession>A0A9Y2P5I5</accession>